<dbReference type="SUPFAM" id="SSF53756">
    <property type="entry name" value="UDP-Glycosyltransferase/glycogen phosphorylase"/>
    <property type="match status" value="1"/>
</dbReference>
<dbReference type="GO" id="GO:0019350">
    <property type="term" value="P:teichoic acid biosynthetic process"/>
    <property type="evidence" value="ECO:0007669"/>
    <property type="project" value="UniProtKB-KW"/>
</dbReference>
<dbReference type="InterPro" id="IPR043148">
    <property type="entry name" value="TagF_C"/>
</dbReference>
<name>A0A099W7U4_9LIST</name>
<keyword evidence="3" id="KW-1003">Cell membrane</keyword>
<dbReference type="Proteomes" id="UP000029844">
    <property type="component" value="Unassembled WGS sequence"/>
</dbReference>
<dbReference type="Pfam" id="PF04464">
    <property type="entry name" value="Glyphos_transf"/>
    <property type="match status" value="1"/>
</dbReference>
<keyword evidence="5" id="KW-0777">Teichoic acid biosynthesis</keyword>
<reference evidence="7 8" key="1">
    <citation type="submission" date="2014-05" db="EMBL/GenBank/DDBJ databases">
        <title>Novel Listeriaceae from food processing environments.</title>
        <authorList>
            <person name="den Bakker H.C."/>
        </authorList>
    </citation>
    <scope>NUCLEOTIDE SEQUENCE [LARGE SCALE GENOMIC DNA]</scope>
    <source>
        <strain evidence="7 8">FSL A5-0281</strain>
    </source>
</reference>
<dbReference type="PANTHER" id="PTHR37316">
    <property type="entry name" value="TEICHOIC ACID GLYCEROL-PHOSPHATE PRIMASE"/>
    <property type="match status" value="1"/>
</dbReference>
<keyword evidence="4" id="KW-0808">Transferase</keyword>
<dbReference type="InterPro" id="IPR051612">
    <property type="entry name" value="Teichoic_Acid_Biosynth"/>
</dbReference>
<evidence type="ECO:0000256" key="2">
    <source>
        <dbReference type="ARBA" id="ARBA00010488"/>
    </source>
</evidence>
<dbReference type="EMBL" id="JNFA01000024">
    <property type="protein sequence ID" value="KGL40468.1"/>
    <property type="molecule type" value="Genomic_DNA"/>
</dbReference>
<protein>
    <submittedName>
        <fullName evidence="7">Teichoic acid biosynthesis protein B</fullName>
    </submittedName>
</protein>
<organism evidence="7 8">
    <name type="scientific">Listeria booriae</name>
    <dbReference type="NCBI Taxonomy" id="1552123"/>
    <lineage>
        <taxon>Bacteria</taxon>
        <taxon>Bacillati</taxon>
        <taxon>Bacillota</taxon>
        <taxon>Bacilli</taxon>
        <taxon>Bacillales</taxon>
        <taxon>Listeriaceae</taxon>
        <taxon>Listeria</taxon>
    </lineage>
</organism>
<dbReference type="RefSeq" id="WP_036086687.1">
    <property type="nucleotide sequence ID" value="NZ_CBCSHQ010000002.1"/>
</dbReference>
<comment type="caution">
    <text evidence="7">The sequence shown here is derived from an EMBL/GenBank/DDBJ whole genome shotgun (WGS) entry which is preliminary data.</text>
</comment>
<dbReference type="OrthoDB" id="9811865at2"/>
<evidence type="ECO:0000256" key="3">
    <source>
        <dbReference type="ARBA" id="ARBA00022475"/>
    </source>
</evidence>
<dbReference type="eggNOG" id="COG1887">
    <property type="taxonomic scope" value="Bacteria"/>
</dbReference>
<comment type="subcellular location">
    <subcellularLocation>
        <location evidence="1">Cell membrane</location>
        <topology evidence="1">Peripheral membrane protein</topology>
    </subcellularLocation>
</comment>
<dbReference type="AlphaFoldDB" id="A0A099W7U4"/>
<dbReference type="InterPro" id="IPR007554">
    <property type="entry name" value="Glycerophosphate_synth"/>
</dbReference>
<gene>
    <name evidence="7" type="ORF">EP57_11290</name>
</gene>
<dbReference type="GeneID" id="58717946"/>
<dbReference type="GO" id="GO:0047355">
    <property type="term" value="F:CDP-glycerol glycerophosphotransferase activity"/>
    <property type="evidence" value="ECO:0007669"/>
    <property type="project" value="InterPro"/>
</dbReference>
<dbReference type="STRING" id="1552123.EP57_11290"/>
<evidence type="ECO:0000256" key="6">
    <source>
        <dbReference type="ARBA" id="ARBA00023136"/>
    </source>
</evidence>
<dbReference type="GO" id="GO:0005886">
    <property type="term" value="C:plasma membrane"/>
    <property type="evidence" value="ECO:0007669"/>
    <property type="project" value="UniProtKB-SubCell"/>
</dbReference>
<sequence>MKNVAIKLYMTAIQVLGFVFRRFPMQQKVVMLVSFPENPTAILREMDKMHYLPETIVFYDPRLNVDGMARNFMRSLPKTNGNLIRLMFHLSTAKVVVTDNYFAELAGVKWRDSATCVQIWHANGALKKFGWEDKAAQARSDADKARFQAVYQTFSKVLVGSDEMGEIFKRAFLLDDSRLLKLGVPRTDYYFDEAALQQNKQNSVKKYRLDGKKVILYAPTFRDEALDDTKLHLDVALMKEKLSADYKLLLKLHPSMLADLPKQDDDFCVFVDKEMEIEKLLPVVDILITDYSSIPFEFAFFEKPMIFFAYDKDAYDASRGLADGYANGLPGKLCTMTGEVIREIENPEDYTAQIRDFGARWNKYSDGLSSQRFVDFLKVEMERE</sequence>
<accession>A0A099W7U4</accession>
<keyword evidence="6" id="KW-0472">Membrane</keyword>
<dbReference type="Gene3D" id="3.40.50.12580">
    <property type="match status" value="1"/>
</dbReference>
<evidence type="ECO:0000313" key="7">
    <source>
        <dbReference type="EMBL" id="KGL40468.1"/>
    </source>
</evidence>
<evidence type="ECO:0000256" key="4">
    <source>
        <dbReference type="ARBA" id="ARBA00022679"/>
    </source>
</evidence>
<evidence type="ECO:0000313" key="8">
    <source>
        <dbReference type="Proteomes" id="UP000029844"/>
    </source>
</evidence>
<comment type="similarity">
    <text evidence="2">Belongs to the CDP-glycerol glycerophosphotransferase family.</text>
</comment>
<evidence type="ECO:0000256" key="1">
    <source>
        <dbReference type="ARBA" id="ARBA00004202"/>
    </source>
</evidence>
<dbReference type="Gene3D" id="3.40.50.11820">
    <property type="match status" value="1"/>
</dbReference>
<dbReference type="PANTHER" id="PTHR37316:SF1">
    <property type="entry name" value="TEICHOIC ACID GLYCEROL-PHOSPHATE PRIMASE"/>
    <property type="match status" value="1"/>
</dbReference>
<dbReference type="InterPro" id="IPR043149">
    <property type="entry name" value="TagF_N"/>
</dbReference>
<keyword evidence="8" id="KW-1185">Reference proteome</keyword>
<evidence type="ECO:0000256" key="5">
    <source>
        <dbReference type="ARBA" id="ARBA00022944"/>
    </source>
</evidence>
<proteinExistence type="inferred from homology"/>